<dbReference type="AlphaFoldDB" id="A6DPJ9"/>
<accession>A6DPJ9</accession>
<dbReference type="GO" id="GO:0006508">
    <property type="term" value="P:proteolysis"/>
    <property type="evidence" value="ECO:0007669"/>
    <property type="project" value="UniProtKB-KW"/>
</dbReference>
<sequence length="312" mass="34563">MKYFLSLLMCTSVLFAKESSKEKITLKNGSVITSKILKENESNIIIDVGSDLIKLDKNDIHSRKLVTEKKLVKTQSDQVEDIYTIGRRAVAPVKELVDRVNESVVMVKTPRGLGSGVIISDSGYLLTNYHVVERETQITVILYKKTNTAFEKIELKKVKIIALHPYRDIALLKLDLDEEKGLDLKPASFSPDYKVDPGNLIFAIGSPLGLERTVTQGIVSSNMRNLGQLRFIQTDTAINPGNSGGPMFNANGEVVGLVCAGSAQFQGLGFGIPMADIINFLTHRSAYLYDESQPQNGINYHQPPYIENKESK</sequence>
<dbReference type="InterPro" id="IPR001940">
    <property type="entry name" value="Peptidase_S1C"/>
</dbReference>
<proteinExistence type="predicted"/>
<dbReference type="InterPro" id="IPR009003">
    <property type="entry name" value="Peptidase_S1_PA"/>
</dbReference>
<evidence type="ECO:0000313" key="4">
    <source>
        <dbReference type="Proteomes" id="UP000004947"/>
    </source>
</evidence>
<dbReference type="eggNOG" id="COG0265">
    <property type="taxonomic scope" value="Bacteria"/>
</dbReference>
<keyword evidence="1" id="KW-0645">Protease</keyword>
<dbReference type="OrthoDB" id="9758917at2"/>
<dbReference type="Proteomes" id="UP000004947">
    <property type="component" value="Unassembled WGS sequence"/>
</dbReference>
<dbReference type="PRINTS" id="PR00834">
    <property type="entry name" value="PROTEASES2C"/>
</dbReference>
<reference evidence="3 4" key="1">
    <citation type="journal article" date="2010" name="J. Bacteriol.">
        <title>Genome sequence of Lentisphaera araneosa HTCC2155T, the type species of the order Lentisphaerales in the phylum Lentisphaerae.</title>
        <authorList>
            <person name="Thrash J.C."/>
            <person name="Cho J.C."/>
            <person name="Vergin K.L."/>
            <person name="Morris R.M."/>
            <person name="Giovannoni S.J."/>
        </authorList>
    </citation>
    <scope>NUCLEOTIDE SEQUENCE [LARGE SCALE GENOMIC DNA]</scope>
    <source>
        <strain evidence="3 4">HTCC2155</strain>
    </source>
</reference>
<gene>
    <name evidence="3" type="ORF">LNTAR_05954</name>
</gene>
<dbReference type="SUPFAM" id="SSF50494">
    <property type="entry name" value="Trypsin-like serine proteases"/>
    <property type="match status" value="1"/>
</dbReference>
<dbReference type="Pfam" id="PF13365">
    <property type="entry name" value="Trypsin_2"/>
    <property type="match status" value="1"/>
</dbReference>
<dbReference type="InterPro" id="IPR051201">
    <property type="entry name" value="Chloro_Bact_Ser_Proteases"/>
</dbReference>
<keyword evidence="2" id="KW-0378">Hydrolase</keyword>
<evidence type="ECO:0000256" key="2">
    <source>
        <dbReference type="ARBA" id="ARBA00022801"/>
    </source>
</evidence>
<dbReference type="PANTHER" id="PTHR43343:SF3">
    <property type="entry name" value="PROTEASE DO-LIKE 8, CHLOROPLASTIC"/>
    <property type="match status" value="1"/>
</dbReference>
<name>A6DPJ9_9BACT</name>
<protein>
    <submittedName>
        <fullName evidence="3">Peptidase S1C, Do</fullName>
    </submittedName>
</protein>
<dbReference type="RefSeq" id="WP_007279781.1">
    <property type="nucleotide sequence ID" value="NZ_ABCK01000016.1"/>
</dbReference>
<comment type="caution">
    <text evidence="3">The sequence shown here is derived from an EMBL/GenBank/DDBJ whole genome shotgun (WGS) entry which is preliminary data.</text>
</comment>
<dbReference type="STRING" id="313628.LNTAR_05954"/>
<dbReference type="PANTHER" id="PTHR43343">
    <property type="entry name" value="PEPTIDASE S12"/>
    <property type="match status" value="1"/>
</dbReference>
<organism evidence="3 4">
    <name type="scientific">Lentisphaera araneosa HTCC2155</name>
    <dbReference type="NCBI Taxonomy" id="313628"/>
    <lineage>
        <taxon>Bacteria</taxon>
        <taxon>Pseudomonadati</taxon>
        <taxon>Lentisphaerota</taxon>
        <taxon>Lentisphaeria</taxon>
        <taxon>Lentisphaerales</taxon>
        <taxon>Lentisphaeraceae</taxon>
        <taxon>Lentisphaera</taxon>
    </lineage>
</organism>
<evidence type="ECO:0000256" key="1">
    <source>
        <dbReference type="ARBA" id="ARBA00022670"/>
    </source>
</evidence>
<dbReference type="EMBL" id="ABCK01000016">
    <property type="protein sequence ID" value="EDM26495.1"/>
    <property type="molecule type" value="Genomic_DNA"/>
</dbReference>
<dbReference type="GO" id="GO:0004252">
    <property type="term" value="F:serine-type endopeptidase activity"/>
    <property type="evidence" value="ECO:0007669"/>
    <property type="project" value="InterPro"/>
</dbReference>
<keyword evidence="4" id="KW-1185">Reference proteome</keyword>
<dbReference type="Gene3D" id="2.40.10.120">
    <property type="match status" value="1"/>
</dbReference>
<evidence type="ECO:0000313" key="3">
    <source>
        <dbReference type="EMBL" id="EDM26495.1"/>
    </source>
</evidence>